<dbReference type="InterPro" id="IPR029063">
    <property type="entry name" value="SAM-dependent_MTases_sf"/>
</dbReference>
<comment type="caution">
    <text evidence="1">The sequence shown here is derived from an EMBL/GenBank/DDBJ whole genome shotgun (WGS) entry which is preliminary data.</text>
</comment>
<organism evidence="1 2">
    <name type="scientific">Kutzneria buriramensis</name>
    <dbReference type="NCBI Taxonomy" id="1045776"/>
    <lineage>
        <taxon>Bacteria</taxon>
        <taxon>Bacillati</taxon>
        <taxon>Actinomycetota</taxon>
        <taxon>Actinomycetes</taxon>
        <taxon>Pseudonocardiales</taxon>
        <taxon>Pseudonocardiaceae</taxon>
        <taxon>Kutzneria</taxon>
    </lineage>
</organism>
<dbReference type="EMBL" id="QUNO01000026">
    <property type="protein sequence ID" value="REH28623.1"/>
    <property type="molecule type" value="Genomic_DNA"/>
</dbReference>
<dbReference type="GO" id="GO:0032259">
    <property type="term" value="P:methylation"/>
    <property type="evidence" value="ECO:0007669"/>
    <property type="project" value="UniProtKB-KW"/>
</dbReference>
<dbReference type="CDD" id="cd02440">
    <property type="entry name" value="AdoMet_MTases"/>
    <property type="match status" value="1"/>
</dbReference>
<evidence type="ECO:0000313" key="1">
    <source>
        <dbReference type="EMBL" id="REH28623.1"/>
    </source>
</evidence>
<keyword evidence="2" id="KW-1185">Reference proteome</keyword>
<dbReference type="SUPFAM" id="SSF53335">
    <property type="entry name" value="S-adenosyl-L-methionine-dependent methyltransferases"/>
    <property type="match status" value="1"/>
</dbReference>
<proteinExistence type="predicted"/>
<dbReference type="PANTHER" id="PTHR43861">
    <property type="entry name" value="TRANS-ACONITATE 2-METHYLTRANSFERASE-RELATED"/>
    <property type="match status" value="1"/>
</dbReference>
<dbReference type="AlphaFoldDB" id="A0A3E0GWS8"/>
<dbReference type="Pfam" id="PF13489">
    <property type="entry name" value="Methyltransf_23"/>
    <property type="match status" value="1"/>
</dbReference>
<keyword evidence="1" id="KW-0808">Transferase</keyword>
<dbReference type="OrthoDB" id="22151at2"/>
<accession>A0A3E0GWS8</accession>
<sequence length="208" mass="21983">MSAVEVWERYASNSRPRRAVNAAGASTWLNWTQYPDHGPDESVLGDLAGRRVLELGSGSGANLAHLATLGVNCKGVDLAPSRTSTAVAEWGHLPGLEFITTDAVTFLAEDNEAFDVVYSIFGAIWFTDPPILLTAIRAKLRTGGVLAFSHLPATEVGVVAGPAVSNWNYPAEKWENMLAYTGFTAIATVIAGPADGEVGTLLVRATAV</sequence>
<dbReference type="Gene3D" id="3.40.50.150">
    <property type="entry name" value="Vaccinia Virus protein VP39"/>
    <property type="match status" value="1"/>
</dbReference>
<dbReference type="RefSeq" id="WP_116181405.1">
    <property type="nucleotide sequence ID" value="NZ_CP144375.1"/>
</dbReference>
<gene>
    <name evidence="1" type="ORF">BCF44_12665</name>
</gene>
<dbReference type="GO" id="GO:0008168">
    <property type="term" value="F:methyltransferase activity"/>
    <property type="evidence" value="ECO:0007669"/>
    <property type="project" value="UniProtKB-KW"/>
</dbReference>
<dbReference type="Proteomes" id="UP000256269">
    <property type="component" value="Unassembled WGS sequence"/>
</dbReference>
<keyword evidence="1" id="KW-0489">Methyltransferase</keyword>
<protein>
    <submittedName>
        <fullName evidence="1">Methyltransferase family protein</fullName>
    </submittedName>
</protein>
<evidence type="ECO:0000313" key="2">
    <source>
        <dbReference type="Proteomes" id="UP000256269"/>
    </source>
</evidence>
<name>A0A3E0GWS8_9PSEU</name>
<reference evidence="1 2" key="1">
    <citation type="submission" date="2018-08" db="EMBL/GenBank/DDBJ databases">
        <title>Genomic Encyclopedia of Archaeal and Bacterial Type Strains, Phase II (KMG-II): from individual species to whole genera.</title>
        <authorList>
            <person name="Goeker M."/>
        </authorList>
    </citation>
    <scope>NUCLEOTIDE SEQUENCE [LARGE SCALE GENOMIC DNA]</scope>
    <source>
        <strain evidence="1 2">DSM 45791</strain>
    </source>
</reference>
<dbReference type="PANTHER" id="PTHR43861:SF1">
    <property type="entry name" value="TRANS-ACONITATE 2-METHYLTRANSFERASE"/>
    <property type="match status" value="1"/>
</dbReference>